<dbReference type="AlphaFoldDB" id="A0A0L6VFW6"/>
<sequence length="140" mass="15755">MAECRSAGEMQVVGRSIDSSLKAEYSESLSSLQHQRAVKGSVGVFITLWLTPQFNFLDSYYSSTEIATSIHKTLINKLNITLKKPDTVNLSINPPKKYQWIAKMANVPGEFLVFTVPSVHEIYFESLLDHPKETLPTINH</sequence>
<organism evidence="1 2">
    <name type="scientific">Puccinia sorghi</name>
    <dbReference type="NCBI Taxonomy" id="27349"/>
    <lineage>
        <taxon>Eukaryota</taxon>
        <taxon>Fungi</taxon>
        <taxon>Dikarya</taxon>
        <taxon>Basidiomycota</taxon>
        <taxon>Pucciniomycotina</taxon>
        <taxon>Pucciniomycetes</taxon>
        <taxon>Pucciniales</taxon>
        <taxon>Pucciniaceae</taxon>
        <taxon>Puccinia</taxon>
    </lineage>
</organism>
<proteinExistence type="predicted"/>
<protein>
    <submittedName>
        <fullName evidence="1">Uncharacterized protein</fullName>
    </submittedName>
</protein>
<accession>A0A0L6VFW6</accession>
<dbReference type="Proteomes" id="UP000037035">
    <property type="component" value="Unassembled WGS sequence"/>
</dbReference>
<reference evidence="1 2" key="1">
    <citation type="submission" date="2015-08" db="EMBL/GenBank/DDBJ databases">
        <title>Next Generation Sequencing and Analysis of the Genome of Puccinia sorghi L Schw, the Causal Agent of Maize Common Rust.</title>
        <authorList>
            <person name="Rochi L."/>
            <person name="Burguener G."/>
            <person name="Darino M."/>
            <person name="Turjanski A."/>
            <person name="Kreff E."/>
            <person name="Dieguez M.J."/>
            <person name="Sacco F."/>
        </authorList>
    </citation>
    <scope>NUCLEOTIDE SEQUENCE [LARGE SCALE GENOMIC DNA]</scope>
    <source>
        <strain evidence="1 2">RO10H11247</strain>
    </source>
</reference>
<comment type="caution">
    <text evidence="1">The sequence shown here is derived from an EMBL/GenBank/DDBJ whole genome shotgun (WGS) entry which is preliminary data.</text>
</comment>
<name>A0A0L6VFW6_9BASI</name>
<evidence type="ECO:0000313" key="2">
    <source>
        <dbReference type="Proteomes" id="UP000037035"/>
    </source>
</evidence>
<gene>
    <name evidence="1" type="ORF">VP01_1691g1</name>
</gene>
<evidence type="ECO:0000313" key="1">
    <source>
        <dbReference type="EMBL" id="KNZ59629.1"/>
    </source>
</evidence>
<dbReference type="VEuPathDB" id="FungiDB:VP01_1691g1"/>
<dbReference type="EMBL" id="LAVV01006494">
    <property type="protein sequence ID" value="KNZ59629.1"/>
    <property type="molecule type" value="Genomic_DNA"/>
</dbReference>
<keyword evidence="2" id="KW-1185">Reference proteome</keyword>